<gene>
    <name evidence="3" type="ORF">E2R65_11140</name>
    <name evidence="2" type="ORF">GGR35_003071</name>
</gene>
<evidence type="ECO:0000313" key="3">
    <source>
        <dbReference type="EMBL" id="TEW66951.1"/>
    </source>
</evidence>
<proteinExistence type="predicted"/>
<sequence>MTTKSSTKRDLFDYADIIVKILSGGILVIVSFILKYNNDLKEHENALIEKENQLKQQVVGNSLKYGEFTKTLMNDLLTKDDTHFRSDIALITLNRTIGNDNKQLVADLGARLIESYISEKAYKNKDAVDRDQSGMKSVLKIIKERDNSTYLMALQLVSAYNPRLTQSKPNTTVVNSITDQSWAKITLIQAPAIVFMQVNKNTIEADEKTDKLQGILKANKFTVPAKEVVTKSTFKNMVKYYYEEDRPAAEKIRALSKNYLADAITLVKRDDPKARKGLIELWCNY</sequence>
<evidence type="ECO:0000256" key="1">
    <source>
        <dbReference type="SAM" id="Phobius"/>
    </source>
</evidence>
<dbReference type="RefSeq" id="WP_134336542.1">
    <property type="nucleotide sequence ID" value="NZ_BMCZ01000003.1"/>
</dbReference>
<comment type="caution">
    <text evidence="3">The sequence shown here is derived from an EMBL/GenBank/DDBJ whole genome shotgun (WGS) entry which is preliminary data.</text>
</comment>
<evidence type="ECO:0000313" key="2">
    <source>
        <dbReference type="EMBL" id="MBB3970455.1"/>
    </source>
</evidence>
<name>A0A4Y8AG08_9SPHI</name>
<feature type="transmembrane region" description="Helical" evidence="1">
    <location>
        <begin position="12"/>
        <end position="34"/>
    </location>
</feature>
<organism evidence="3 4">
    <name type="scientific">Mucilaginibacter phyllosphaerae</name>
    <dbReference type="NCBI Taxonomy" id="1812349"/>
    <lineage>
        <taxon>Bacteria</taxon>
        <taxon>Pseudomonadati</taxon>
        <taxon>Bacteroidota</taxon>
        <taxon>Sphingobacteriia</taxon>
        <taxon>Sphingobacteriales</taxon>
        <taxon>Sphingobacteriaceae</taxon>
        <taxon>Mucilaginibacter</taxon>
    </lineage>
</organism>
<dbReference type="OrthoDB" id="9831893at2"/>
<reference evidence="2 5" key="3">
    <citation type="submission" date="2020-08" db="EMBL/GenBank/DDBJ databases">
        <title>Genomic Encyclopedia of Type Strains, Phase IV (KMG-IV): sequencing the most valuable type-strain genomes for metagenomic binning, comparative biology and taxonomic classification.</title>
        <authorList>
            <person name="Goeker M."/>
        </authorList>
    </citation>
    <scope>NUCLEOTIDE SEQUENCE [LARGE SCALE GENOMIC DNA]</scope>
    <source>
        <strain evidence="2 5">DSM 100995</strain>
    </source>
</reference>
<dbReference type="EMBL" id="JACIEG010000005">
    <property type="protein sequence ID" value="MBB3970455.1"/>
    <property type="molecule type" value="Genomic_DNA"/>
</dbReference>
<dbReference type="EMBL" id="SNQG01000003">
    <property type="protein sequence ID" value="TEW66951.1"/>
    <property type="molecule type" value="Genomic_DNA"/>
</dbReference>
<dbReference type="Proteomes" id="UP000583101">
    <property type="component" value="Unassembled WGS sequence"/>
</dbReference>
<accession>A0A4Y8AG08</accession>
<reference evidence="3" key="2">
    <citation type="submission" date="2019-03" db="EMBL/GenBank/DDBJ databases">
        <authorList>
            <person name="Yan Y.-Q."/>
            <person name="Du Z.-J."/>
        </authorList>
    </citation>
    <scope>NUCLEOTIDE SEQUENCE</scope>
    <source>
        <strain evidence="3">PP-F2FG21</strain>
    </source>
</reference>
<protein>
    <submittedName>
        <fullName evidence="3">Uncharacterized protein</fullName>
    </submittedName>
</protein>
<reference evidence="3 4" key="1">
    <citation type="journal article" date="2016" name="Int. J. Syst. Evol. Microbiol.">
        <title>Proposal of Mucilaginibacter phyllosphaerae sp. nov. isolated from the phyllosphere of Galium album.</title>
        <authorList>
            <person name="Aydogan E.L."/>
            <person name="Busse H.J."/>
            <person name="Moser G."/>
            <person name="Muller C."/>
            <person name="Kampfer P."/>
            <person name="Glaeser S.P."/>
        </authorList>
    </citation>
    <scope>NUCLEOTIDE SEQUENCE [LARGE SCALE GENOMIC DNA]</scope>
    <source>
        <strain evidence="3 4">PP-F2FG21</strain>
    </source>
</reference>
<keyword evidence="5" id="KW-1185">Reference proteome</keyword>
<evidence type="ECO:0000313" key="5">
    <source>
        <dbReference type="Proteomes" id="UP000583101"/>
    </source>
</evidence>
<keyword evidence="1" id="KW-0472">Membrane</keyword>
<dbReference type="Proteomes" id="UP000297248">
    <property type="component" value="Unassembled WGS sequence"/>
</dbReference>
<keyword evidence="1" id="KW-0812">Transmembrane</keyword>
<dbReference type="AlphaFoldDB" id="A0A4Y8AG08"/>
<keyword evidence="1" id="KW-1133">Transmembrane helix</keyword>
<evidence type="ECO:0000313" key="4">
    <source>
        <dbReference type="Proteomes" id="UP000297248"/>
    </source>
</evidence>